<protein>
    <submittedName>
        <fullName evidence="1">Uncharacterized protein</fullName>
    </submittedName>
</protein>
<dbReference type="STRING" id="440168.SAMN04487974_107102"/>
<organism evidence="1 2">
    <name type="scientific">Pelagibacterium luteolum</name>
    <dbReference type="NCBI Taxonomy" id="440168"/>
    <lineage>
        <taxon>Bacteria</taxon>
        <taxon>Pseudomonadati</taxon>
        <taxon>Pseudomonadota</taxon>
        <taxon>Alphaproteobacteria</taxon>
        <taxon>Hyphomicrobiales</taxon>
        <taxon>Devosiaceae</taxon>
        <taxon>Pelagibacterium</taxon>
    </lineage>
</organism>
<dbReference type="AlphaFoldDB" id="A0A1G7WT86"/>
<sequence>MSDKPSAPTKLIVVIAFEDDGEGGMRPAFDPREFQSEDRAKREAGSLANHYPAVIAWSREAKPDIGEYGEPEVLFSSGPVPTMD</sequence>
<dbReference type="RefSeq" id="WP_090596953.1">
    <property type="nucleotide sequence ID" value="NZ_FNCS01000007.1"/>
</dbReference>
<proteinExistence type="predicted"/>
<reference evidence="1 2" key="1">
    <citation type="submission" date="2016-10" db="EMBL/GenBank/DDBJ databases">
        <authorList>
            <person name="de Groot N.N."/>
        </authorList>
    </citation>
    <scope>NUCLEOTIDE SEQUENCE [LARGE SCALE GENOMIC DNA]</scope>
    <source>
        <strain evidence="1 2">CGMCC 1.10267</strain>
    </source>
</reference>
<dbReference type="EMBL" id="FNCS01000007">
    <property type="protein sequence ID" value="SDG75114.1"/>
    <property type="molecule type" value="Genomic_DNA"/>
</dbReference>
<gene>
    <name evidence="1" type="ORF">SAMN04487974_107102</name>
</gene>
<keyword evidence="2" id="KW-1185">Reference proteome</keyword>
<dbReference type="OrthoDB" id="7949440at2"/>
<evidence type="ECO:0000313" key="1">
    <source>
        <dbReference type="EMBL" id="SDG75114.1"/>
    </source>
</evidence>
<accession>A0A1G7WT86</accession>
<evidence type="ECO:0000313" key="2">
    <source>
        <dbReference type="Proteomes" id="UP000199495"/>
    </source>
</evidence>
<name>A0A1G7WT86_9HYPH</name>
<dbReference type="Proteomes" id="UP000199495">
    <property type="component" value="Unassembled WGS sequence"/>
</dbReference>